<feature type="chain" id="PRO_5041280814" evidence="1">
    <location>
        <begin position="27"/>
        <end position="116"/>
    </location>
</feature>
<accession>A0AA36JNN7</accession>
<comment type="caution">
    <text evidence="2">The sequence shown here is derived from an EMBL/GenBank/DDBJ whole genome shotgun (WGS) entry which is preliminary data.</text>
</comment>
<evidence type="ECO:0000313" key="3">
    <source>
        <dbReference type="Proteomes" id="UP001178507"/>
    </source>
</evidence>
<organism evidence="2 3">
    <name type="scientific">Effrenium voratum</name>
    <dbReference type="NCBI Taxonomy" id="2562239"/>
    <lineage>
        <taxon>Eukaryota</taxon>
        <taxon>Sar</taxon>
        <taxon>Alveolata</taxon>
        <taxon>Dinophyceae</taxon>
        <taxon>Suessiales</taxon>
        <taxon>Symbiodiniaceae</taxon>
        <taxon>Effrenium</taxon>
    </lineage>
</organism>
<sequence length="116" mass="12278">MMRSVKLLVLMAIPCAAVTWVKSAAGQNCDTTCASRSGCSEGDWPMSEEQFQEVASLAGQSCETTQAGGAKYDPSTDGHHCGWSGPDHMDGTESRCGATGDSGTYRFCPCNSDREL</sequence>
<evidence type="ECO:0000256" key="1">
    <source>
        <dbReference type="SAM" id="SignalP"/>
    </source>
</evidence>
<protein>
    <submittedName>
        <fullName evidence="2">Uncharacterized protein</fullName>
    </submittedName>
</protein>
<dbReference type="Proteomes" id="UP001178507">
    <property type="component" value="Unassembled WGS sequence"/>
</dbReference>
<keyword evidence="3" id="KW-1185">Reference proteome</keyword>
<proteinExistence type="predicted"/>
<gene>
    <name evidence="2" type="ORF">EVOR1521_LOCUS30634</name>
</gene>
<evidence type="ECO:0000313" key="2">
    <source>
        <dbReference type="EMBL" id="CAJ1409563.1"/>
    </source>
</evidence>
<name>A0AA36JNN7_9DINO</name>
<reference evidence="2" key="1">
    <citation type="submission" date="2023-08" db="EMBL/GenBank/DDBJ databases">
        <authorList>
            <person name="Chen Y."/>
            <person name="Shah S."/>
            <person name="Dougan E. K."/>
            <person name="Thang M."/>
            <person name="Chan C."/>
        </authorList>
    </citation>
    <scope>NUCLEOTIDE SEQUENCE</scope>
</reference>
<keyword evidence="1" id="KW-0732">Signal</keyword>
<feature type="signal peptide" evidence="1">
    <location>
        <begin position="1"/>
        <end position="26"/>
    </location>
</feature>
<dbReference type="AlphaFoldDB" id="A0AA36JNN7"/>
<dbReference type="EMBL" id="CAUJNA010003773">
    <property type="protein sequence ID" value="CAJ1409563.1"/>
    <property type="molecule type" value="Genomic_DNA"/>
</dbReference>